<feature type="transmembrane region" description="Helical" evidence="1">
    <location>
        <begin position="119"/>
        <end position="139"/>
    </location>
</feature>
<dbReference type="AlphaFoldDB" id="A0A853EL56"/>
<keyword evidence="1" id="KW-1133">Transmembrane helix</keyword>
<name>A0A853EL56_9ACTO</name>
<proteinExistence type="predicted"/>
<evidence type="ECO:0000313" key="3">
    <source>
        <dbReference type="Proteomes" id="UP000572528"/>
    </source>
</evidence>
<evidence type="ECO:0000313" key="2">
    <source>
        <dbReference type="EMBL" id="NYS68576.1"/>
    </source>
</evidence>
<keyword evidence="1" id="KW-0472">Membrane</keyword>
<evidence type="ECO:0000256" key="1">
    <source>
        <dbReference type="SAM" id="Phobius"/>
    </source>
</evidence>
<dbReference type="EMBL" id="JACBXV010000026">
    <property type="protein sequence ID" value="NYS68576.1"/>
    <property type="molecule type" value="Genomic_DNA"/>
</dbReference>
<comment type="caution">
    <text evidence="2">The sequence shown here is derived from an EMBL/GenBank/DDBJ whole genome shotgun (WGS) entry which is preliminary data.</text>
</comment>
<organism evidence="2 3">
    <name type="scientific">Actinomyces bowdenii</name>
    <dbReference type="NCBI Taxonomy" id="131109"/>
    <lineage>
        <taxon>Bacteria</taxon>
        <taxon>Bacillati</taxon>
        <taxon>Actinomycetota</taxon>
        <taxon>Actinomycetes</taxon>
        <taxon>Actinomycetales</taxon>
        <taxon>Actinomycetaceae</taxon>
        <taxon>Actinomyces</taxon>
    </lineage>
</organism>
<sequence>MSADNAGALSGARQGDLVTLILPSSAVTQGEWVSVFVFPGAQSPGWVQVDSTNSVAIDISTLDSGSYELVVADRDNVLLGWARLEIAEAAYKPGDTRQARVLPGAHVADGPGYIGPDDWLLVGAGGLLVLGAASFLVAARSGAAVLRG</sequence>
<dbReference type="Proteomes" id="UP000572528">
    <property type="component" value="Unassembled WGS sequence"/>
</dbReference>
<gene>
    <name evidence="2" type="ORF">HZZ05_03410</name>
</gene>
<protein>
    <submittedName>
        <fullName evidence="2">Uncharacterized protein</fullName>
    </submittedName>
</protein>
<reference evidence="2 3" key="1">
    <citation type="submission" date="2020-07" db="EMBL/GenBank/DDBJ databases">
        <title>MOT database genomes.</title>
        <authorList>
            <person name="Joseph S."/>
            <person name="Aduse-Opoku J."/>
            <person name="Hashim A."/>
            <person name="Wade W."/>
            <person name="Curtis M."/>
        </authorList>
    </citation>
    <scope>NUCLEOTIDE SEQUENCE [LARGE SCALE GENOMIC DNA]</scope>
    <source>
        <strain evidence="2 3">WMus004</strain>
    </source>
</reference>
<accession>A0A853EL56</accession>
<keyword evidence="1" id="KW-0812">Transmembrane</keyword>